<dbReference type="InterPro" id="IPR013083">
    <property type="entry name" value="Znf_RING/FYVE/PHD"/>
</dbReference>
<evidence type="ECO:0000256" key="1">
    <source>
        <dbReference type="ARBA" id="ARBA00022737"/>
    </source>
</evidence>
<keyword evidence="4" id="KW-0863">Zinc-finger</keyword>
<dbReference type="PROSITE" id="PS50297">
    <property type="entry name" value="ANK_REP_REGION"/>
    <property type="match status" value="2"/>
</dbReference>
<dbReference type="Gene3D" id="3.30.40.10">
    <property type="entry name" value="Zinc/RING finger domain, C3HC4 (zinc finger)"/>
    <property type="match status" value="1"/>
</dbReference>
<evidence type="ECO:0000313" key="8">
    <source>
        <dbReference type="RefSeq" id="XP_056849789.1"/>
    </source>
</evidence>
<keyword evidence="4" id="KW-0479">Metal-binding</keyword>
<evidence type="ECO:0000313" key="7">
    <source>
        <dbReference type="Proteomes" id="UP000504610"/>
    </source>
</evidence>
<evidence type="ECO:0000313" key="9">
    <source>
        <dbReference type="RefSeq" id="XP_056849790.1"/>
    </source>
</evidence>
<evidence type="ECO:0000259" key="6">
    <source>
        <dbReference type="PROSITE" id="PS50089"/>
    </source>
</evidence>
<keyword evidence="2 3" id="KW-0040">ANK repeat</keyword>
<name>A0A9W3CE28_RAPSA</name>
<feature type="compositionally biased region" description="Low complexity" evidence="5">
    <location>
        <begin position="355"/>
        <end position="371"/>
    </location>
</feature>
<dbReference type="SMART" id="SM00248">
    <property type="entry name" value="ANK"/>
    <property type="match status" value="2"/>
</dbReference>
<dbReference type="Pfam" id="PF12796">
    <property type="entry name" value="Ank_2"/>
    <property type="match status" value="1"/>
</dbReference>
<evidence type="ECO:0000256" key="4">
    <source>
        <dbReference type="PROSITE-ProRule" id="PRU00175"/>
    </source>
</evidence>
<dbReference type="RefSeq" id="XP_056849790.1">
    <property type="nucleotide sequence ID" value="XM_056993810.1"/>
</dbReference>
<keyword evidence="1" id="KW-0677">Repeat</keyword>
<reference evidence="8 9" key="2">
    <citation type="submission" date="2025-04" db="UniProtKB">
        <authorList>
            <consortium name="RefSeq"/>
        </authorList>
    </citation>
    <scope>IDENTIFICATION</scope>
    <source>
        <tissue evidence="8 9">Leaf</tissue>
    </source>
</reference>
<dbReference type="Gene3D" id="1.25.40.20">
    <property type="entry name" value="Ankyrin repeat-containing domain"/>
    <property type="match status" value="1"/>
</dbReference>
<dbReference type="InterPro" id="IPR001841">
    <property type="entry name" value="Znf_RING"/>
</dbReference>
<organism evidence="7 8">
    <name type="scientific">Raphanus sativus</name>
    <name type="common">Radish</name>
    <name type="synonym">Raphanus raphanistrum var. sativus</name>
    <dbReference type="NCBI Taxonomy" id="3726"/>
    <lineage>
        <taxon>Eukaryota</taxon>
        <taxon>Viridiplantae</taxon>
        <taxon>Streptophyta</taxon>
        <taxon>Embryophyta</taxon>
        <taxon>Tracheophyta</taxon>
        <taxon>Spermatophyta</taxon>
        <taxon>Magnoliopsida</taxon>
        <taxon>eudicotyledons</taxon>
        <taxon>Gunneridae</taxon>
        <taxon>Pentapetalae</taxon>
        <taxon>rosids</taxon>
        <taxon>malvids</taxon>
        <taxon>Brassicales</taxon>
        <taxon>Brassicaceae</taxon>
        <taxon>Brassiceae</taxon>
        <taxon>Raphanus</taxon>
    </lineage>
</organism>
<dbReference type="KEGG" id="rsz:108833531"/>
<feature type="compositionally biased region" description="Low complexity" evidence="5">
    <location>
        <begin position="310"/>
        <end position="320"/>
    </location>
</feature>
<evidence type="ECO:0000256" key="3">
    <source>
        <dbReference type="PROSITE-ProRule" id="PRU00023"/>
    </source>
</evidence>
<accession>A0A9W3CE28</accession>
<dbReference type="GO" id="GO:0008270">
    <property type="term" value="F:zinc ion binding"/>
    <property type="evidence" value="ECO:0007669"/>
    <property type="project" value="UniProtKB-KW"/>
</dbReference>
<sequence>MGQKQSEWELLYQQMSYRNSQGIRALHREGADLECMDRKGRTPLIMACMKDELCDVAKTLIELGANVNDCRPGRHAGTPLHHAAKRGLVNTVELLLSHGANPIVLNDDCQTPLEVARDNGCGSVAGAIERHICLFSGYMCQFYGSDERRSKRVWVVVVPTGSRNLTEPLKLEVVVYDLRLGKHDDQPQTVMPLWNANVAMLIDKEPITNQTETSVMITVYDSTSRWRQILKRRHQLETYIILGPSIKGDEQQLKWFCDACKGIPQPTHPSKFLQTAPSAPPLMSKTPNNNHHSLGETSSSASPPPPPPSSGKASTSGFSSHEGVIVHEPSPSAPPLTDYDVKILEEGPVHYPTIDSTPVDVPSSSPLPASAEGEKKDDGSAGQCSICLDAPPDAVCVPCGHVAGCLSCLTEIKSENWGCPVCRAKIDQIVKLYRV</sequence>
<dbReference type="PANTHER" id="PTHR24171:SF9">
    <property type="entry name" value="ANKYRIN REPEAT DOMAIN-CONTAINING PROTEIN 39"/>
    <property type="match status" value="1"/>
</dbReference>
<feature type="repeat" description="ANK" evidence="3">
    <location>
        <begin position="75"/>
        <end position="107"/>
    </location>
</feature>
<dbReference type="CDD" id="cd23129">
    <property type="entry name" value="RING-HC_XBAT35-like"/>
    <property type="match status" value="1"/>
</dbReference>
<dbReference type="Proteomes" id="UP000504610">
    <property type="component" value="Chromosome 2"/>
</dbReference>
<dbReference type="RefSeq" id="XP_056849789.1">
    <property type="nucleotide sequence ID" value="XM_056993809.1"/>
</dbReference>
<dbReference type="PANTHER" id="PTHR24171">
    <property type="entry name" value="ANKYRIN REPEAT DOMAIN-CONTAINING PROTEIN 39-RELATED"/>
    <property type="match status" value="1"/>
</dbReference>
<dbReference type="InterPro" id="IPR036770">
    <property type="entry name" value="Ankyrin_rpt-contain_sf"/>
</dbReference>
<gene>
    <name evidence="8 9" type="primary">LOC108833531</name>
</gene>
<feature type="region of interest" description="Disordered" evidence="5">
    <location>
        <begin position="350"/>
        <end position="376"/>
    </location>
</feature>
<dbReference type="PROSITE" id="PS50089">
    <property type="entry name" value="ZF_RING_2"/>
    <property type="match status" value="1"/>
</dbReference>
<protein>
    <submittedName>
        <fullName evidence="8 9">E3 ubiquitin-protein ligase XBAT35</fullName>
    </submittedName>
</protein>
<dbReference type="SUPFAM" id="SSF48403">
    <property type="entry name" value="Ankyrin repeat"/>
    <property type="match status" value="1"/>
</dbReference>
<evidence type="ECO:0000256" key="5">
    <source>
        <dbReference type="SAM" id="MobiDB-lite"/>
    </source>
</evidence>
<proteinExistence type="predicted"/>
<dbReference type="SUPFAM" id="SSF57850">
    <property type="entry name" value="RING/U-box"/>
    <property type="match status" value="1"/>
</dbReference>
<dbReference type="OrthoDB" id="1711136at2759"/>
<dbReference type="SMART" id="SM00184">
    <property type="entry name" value="RING"/>
    <property type="match status" value="1"/>
</dbReference>
<evidence type="ECO:0000256" key="2">
    <source>
        <dbReference type="ARBA" id="ARBA00023043"/>
    </source>
</evidence>
<dbReference type="Pfam" id="PF13920">
    <property type="entry name" value="zf-C3HC4_3"/>
    <property type="match status" value="1"/>
</dbReference>
<reference evidence="7" key="1">
    <citation type="journal article" date="2019" name="Database">
        <title>The radish genome database (RadishGD): an integrated information resource for radish genomics.</title>
        <authorList>
            <person name="Yu H.J."/>
            <person name="Baek S."/>
            <person name="Lee Y.J."/>
            <person name="Cho A."/>
            <person name="Mun J.H."/>
        </authorList>
    </citation>
    <scope>NUCLEOTIDE SEQUENCE [LARGE SCALE GENOMIC DNA]</scope>
    <source>
        <strain evidence="7">cv. WK10039</strain>
    </source>
</reference>
<feature type="domain" description="RING-type" evidence="6">
    <location>
        <begin position="384"/>
        <end position="423"/>
    </location>
</feature>
<dbReference type="PROSITE" id="PS50088">
    <property type="entry name" value="ANK_REPEAT"/>
    <property type="match status" value="2"/>
</dbReference>
<keyword evidence="7" id="KW-1185">Reference proteome</keyword>
<dbReference type="AlphaFoldDB" id="A0A9W3CE28"/>
<keyword evidence="4" id="KW-0862">Zinc</keyword>
<feature type="repeat" description="ANK" evidence="3">
    <location>
        <begin position="39"/>
        <end position="68"/>
    </location>
</feature>
<feature type="region of interest" description="Disordered" evidence="5">
    <location>
        <begin position="268"/>
        <end position="338"/>
    </location>
</feature>
<dbReference type="GeneID" id="108833531"/>
<dbReference type="InterPro" id="IPR002110">
    <property type="entry name" value="Ankyrin_rpt"/>
</dbReference>
<feature type="compositionally biased region" description="Polar residues" evidence="5">
    <location>
        <begin position="285"/>
        <end position="296"/>
    </location>
</feature>